<comment type="caution">
    <text evidence="2">The sequence shown here is derived from an EMBL/GenBank/DDBJ whole genome shotgun (WGS) entry which is preliminary data.</text>
</comment>
<dbReference type="STRING" id="1231657.A0A1Y1YS95"/>
<proteinExistence type="predicted"/>
<dbReference type="Proteomes" id="UP000193144">
    <property type="component" value="Unassembled WGS sequence"/>
</dbReference>
<evidence type="ECO:0000259" key="1">
    <source>
        <dbReference type="Pfam" id="PF06985"/>
    </source>
</evidence>
<dbReference type="EMBL" id="MCFA01000177">
    <property type="protein sequence ID" value="ORY00898.1"/>
    <property type="molecule type" value="Genomic_DNA"/>
</dbReference>
<dbReference type="InterPro" id="IPR010730">
    <property type="entry name" value="HET"/>
</dbReference>
<name>A0A1Y1YS95_9PLEO</name>
<dbReference type="PANTHER" id="PTHR33112">
    <property type="entry name" value="DOMAIN PROTEIN, PUTATIVE-RELATED"/>
    <property type="match status" value="1"/>
</dbReference>
<feature type="domain" description="Heterokaryon incompatibility" evidence="1">
    <location>
        <begin position="2"/>
        <end position="120"/>
    </location>
</feature>
<organism evidence="2 3">
    <name type="scientific">Clohesyomyces aquaticus</name>
    <dbReference type="NCBI Taxonomy" id="1231657"/>
    <lineage>
        <taxon>Eukaryota</taxon>
        <taxon>Fungi</taxon>
        <taxon>Dikarya</taxon>
        <taxon>Ascomycota</taxon>
        <taxon>Pezizomycotina</taxon>
        <taxon>Dothideomycetes</taxon>
        <taxon>Pleosporomycetidae</taxon>
        <taxon>Pleosporales</taxon>
        <taxon>Lindgomycetaceae</taxon>
        <taxon>Clohesyomyces</taxon>
    </lineage>
</organism>
<accession>A0A1Y1YS95</accession>
<dbReference type="AlphaFoldDB" id="A0A1Y1YS95"/>
<evidence type="ECO:0000313" key="2">
    <source>
        <dbReference type="EMBL" id="ORY00898.1"/>
    </source>
</evidence>
<dbReference type="PANTHER" id="PTHR33112:SF10">
    <property type="entry name" value="TOL"/>
    <property type="match status" value="1"/>
</dbReference>
<keyword evidence="3" id="KW-1185">Reference proteome</keyword>
<dbReference type="Pfam" id="PF06985">
    <property type="entry name" value="HET"/>
    <property type="match status" value="1"/>
</dbReference>
<reference evidence="2 3" key="1">
    <citation type="submission" date="2016-07" db="EMBL/GenBank/DDBJ databases">
        <title>Pervasive Adenine N6-methylation of Active Genes in Fungi.</title>
        <authorList>
            <consortium name="DOE Joint Genome Institute"/>
            <person name="Mondo S.J."/>
            <person name="Dannebaum R.O."/>
            <person name="Kuo R.C."/>
            <person name="Labutti K."/>
            <person name="Haridas S."/>
            <person name="Kuo A."/>
            <person name="Salamov A."/>
            <person name="Ahrendt S.R."/>
            <person name="Lipzen A."/>
            <person name="Sullivan W."/>
            <person name="Andreopoulos W.B."/>
            <person name="Clum A."/>
            <person name="Lindquist E."/>
            <person name="Daum C."/>
            <person name="Ramamoorthy G.K."/>
            <person name="Gryganskyi A."/>
            <person name="Culley D."/>
            <person name="Magnuson J.K."/>
            <person name="James T.Y."/>
            <person name="O'Malley M.A."/>
            <person name="Stajich J.E."/>
            <person name="Spatafora J.W."/>
            <person name="Visel A."/>
            <person name="Grigoriev I.V."/>
        </authorList>
    </citation>
    <scope>NUCLEOTIDE SEQUENCE [LARGE SCALE GENOMIC DNA]</scope>
    <source>
        <strain evidence="2 3">CBS 115471</strain>
    </source>
</reference>
<gene>
    <name evidence="2" type="ORF">BCR34DRAFT_546679</name>
</gene>
<evidence type="ECO:0000313" key="3">
    <source>
        <dbReference type="Proteomes" id="UP000193144"/>
    </source>
</evidence>
<dbReference type="OrthoDB" id="2958217at2759"/>
<sequence length="143" mass="16338">MPKTFQEAVSLTKGLGISYLWIDSLCIIQGSEEDWLHESKHMAAIYRGATLMIAAAGARDATEGLFMKQRTFSKPTRLPYIHNGYPDGQFYMMHIDVPLALRRNPLHGCPLRERGWAFQEWYLAQRAAGLSTESNTFRLKLFN</sequence>
<protein>
    <submittedName>
        <fullName evidence="2">Heterokaryon incompatibility</fullName>
    </submittedName>
</protein>